<dbReference type="EMBL" id="LR797345">
    <property type="protein sequence ID" value="CAB4204383.1"/>
    <property type="molecule type" value="Genomic_DNA"/>
</dbReference>
<accession>A0A6J5PXS6</accession>
<sequence>MCIMQPIKTFTYENRIVLCEKCKELLDREQPEFDESGKPIIHSVGLKKCEDGRLKCEHLR</sequence>
<dbReference type="EMBL" id="LR796921">
    <property type="protein sequence ID" value="CAB4174015.1"/>
    <property type="molecule type" value="Genomic_DNA"/>
</dbReference>
<dbReference type="EMBL" id="LR797086">
    <property type="protein sequence ID" value="CAB4186124.1"/>
    <property type="molecule type" value="Genomic_DNA"/>
</dbReference>
<name>A0A6J5PXS6_9CAUD</name>
<protein>
    <submittedName>
        <fullName evidence="1">Uncharacterized protein</fullName>
    </submittedName>
</protein>
<proteinExistence type="predicted"/>
<organism evidence="1">
    <name type="scientific">uncultured Caudovirales phage</name>
    <dbReference type="NCBI Taxonomy" id="2100421"/>
    <lineage>
        <taxon>Viruses</taxon>
        <taxon>Duplodnaviria</taxon>
        <taxon>Heunggongvirae</taxon>
        <taxon>Uroviricota</taxon>
        <taxon>Caudoviricetes</taxon>
        <taxon>Peduoviridae</taxon>
        <taxon>Maltschvirus</taxon>
        <taxon>Maltschvirus maltsch</taxon>
    </lineage>
</organism>
<evidence type="ECO:0000313" key="3">
    <source>
        <dbReference type="EMBL" id="CAB4204383.1"/>
    </source>
</evidence>
<evidence type="ECO:0000313" key="1">
    <source>
        <dbReference type="EMBL" id="CAB4174015.1"/>
    </source>
</evidence>
<gene>
    <name evidence="2" type="ORF">UFOVP1138_8</name>
    <name evidence="3" type="ORF">UFOVP1394_5</name>
    <name evidence="1" type="ORF">UFOVP975_23</name>
</gene>
<reference evidence="1" key="1">
    <citation type="submission" date="2020-05" db="EMBL/GenBank/DDBJ databases">
        <authorList>
            <person name="Chiriac C."/>
            <person name="Salcher M."/>
            <person name="Ghai R."/>
            <person name="Kavagutti S V."/>
        </authorList>
    </citation>
    <scope>NUCLEOTIDE SEQUENCE</scope>
</reference>
<evidence type="ECO:0000313" key="2">
    <source>
        <dbReference type="EMBL" id="CAB4186124.1"/>
    </source>
</evidence>